<proteinExistence type="predicted"/>
<protein>
    <submittedName>
        <fullName evidence="1">Uncharacterized protein</fullName>
    </submittedName>
</protein>
<name>A0ABR3NP76_9TELE</name>
<reference evidence="1 2" key="1">
    <citation type="submission" date="2023-09" db="EMBL/GenBank/DDBJ databases">
        <authorList>
            <person name="Wang M."/>
        </authorList>
    </citation>
    <scope>NUCLEOTIDE SEQUENCE [LARGE SCALE GENOMIC DNA]</scope>
    <source>
        <strain evidence="1">GT-2023</strain>
        <tissue evidence="1">Liver</tissue>
    </source>
</reference>
<accession>A0ABR3NP76</accession>
<evidence type="ECO:0000313" key="2">
    <source>
        <dbReference type="Proteomes" id="UP001558613"/>
    </source>
</evidence>
<keyword evidence="2" id="KW-1185">Reference proteome</keyword>
<evidence type="ECO:0000313" key="1">
    <source>
        <dbReference type="EMBL" id="KAL1278692.1"/>
    </source>
</evidence>
<dbReference type="Proteomes" id="UP001558613">
    <property type="component" value="Unassembled WGS sequence"/>
</dbReference>
<organism evidence="1 2">
    <name type="scientific">Cirrhinus molitorella</name>
    <name type="common">mud carp</name>
    <dbReference type="NCBI Taxonomy" id="172907"/>
    <lineage>
        <taxon>Eukaryota</taxon>
        <taxon>Metazoa</taxon>
        <taxon>Chordata</taxon>
        <taxon>Craniata</taxon>
        <taxon>Vertebrata</taxon>
        <taxon>Euteleostomi</taxon>
        <taxon>Actinopterygii</taxon>
        <taxon>Neopterygii</taxon>
        <taxon>Teleostei</taxon>
        <taxon>Ostariophysi</taxon>
        <taxon>Cypriniformes</taxon>
        <taxon>Cyprinidae</taxon>
        <taxon>Labeoninae</taxon>
        <taxon>Labeonini</taxon>
        <taxon>Cirrhinus</taxon>
    </lineage>
</organism>
<gene>
    <name evidence="1" type="ORF">QQF64_025365</name>
</gene>
<comment type="caution">
    <text evidence="1">The sequence shown here is derived from an EMBL/GenBank/DDBJ whole genome shotgun (WGS) entry which is preliminary data.</text>
</comment>
<dbReference type="EMBL" id="JAYMGO010000003">
    <property type="protein sequence ID" value="KAL1278692.1"/>
    <property type="molecule type" value="Genomic_DNA"/>
</dbReference>
<sequence>MQLDCQYQKWLTEGEQVTLICEVNNSSTGWTFSCPLAPESAHFPFLSQEPAVVLEFNPMLEFGHKSAPATEFSKESSPVPEISIKPVKISKSTWECILIPESALEPFIAFEVSLHLVLIPESVHNFHPDQKPAPDHSLVMALAPGYSLVMTPASDHSLAKAPALDHCQVMAPFSEHIMKMVPALNPISTVSAPAPELSPESNGLSIMALGFECVWATHTSAPGPDHSLVMAPALKESYDGFSFTPYLGLFWCKVTSSVTSPVHLELHFLASLLVTICTQSAINTLQR</sequence>